<dbReference type="RefSeq" id="WP_004066544.1">
    <property type="nucleotide sequence ID" value="NC_022084.1"/>
</dbReference>
<reference evidence="1 2" key="1">
    <citation type="journal article" date="2012" name="J. Bacteriol.">
        <title>Genome sequence of the model hyperthermophilic archaeon Thermococcus litoralis NS-C.</title>
        <authorList>
            <person name="Gardner A.F."/>
            <person name="Kumar S."/>
            <person name="Perler F.B."/>
        </authorList>
    </citation>
    <scope>NUCLEOTIDE SEQUENCE [LARGE SCALE GENOMIC DNA]</scope>
    <source>
        <strain evidence="2">ATCC 51850 / DSM 5473 / JCM 8560 / NS-C</strain>
    </source>
</reference>
<dbReference type="AlphaFoldDB" id="H3ZKA2"/>
<dbReference type="OrthoDB" id="102130at2157"/>
<dbReference type="GeneID" id="59661167"/>
<dbReference type="Proteomes" id="UP000015502">
    <property type="component" value="Chromosome"/>
</dbReference>
<dbReference type="STRING" id="523849.OCC_08889"/>
<dbReference type="KEGG" id="tlt:OCC_08889"/>
<proteinExistence type="predicted"/>
<gene>
    <name evidence="1" type="ORF">OCC_08889</name>
</gene>
<dbReference type="EMBL" id="CP006670">
    <property type="protein sequence ID" value="EHR79655.1"/>
    <property type="molecule type" value="Genomic_DNA"/>
</dbReference>
<sequence>MKGKVIFLLIILIGGYLYISDYIKIPDNLGPDNNPYPPDGGSNSGSFSTGEVAKGLRQTVIDMGASDAYVSLSSERTLVQFEAPAVDEALMGMAYEVAKKAYEANPAKEVRVEAYYLGEPILGLTVSNGNFDNLEFEDIRRPEFKVESDLWLFDVLVHNVTVTNDTASVILEYLADEKGFWKDYFAMAFLVLEDVPWVKEISITYLADNGSLTISTSSDDLLKLHSGEITAEELPGIVHISVGNIGESSESTCAPSKEEAYRLFVQAYNNVTSLQSSGASNEEIQEAYAKYQKARACYESFITTTTSVSSNVKTGEIKTVILDTEGAVGVKFSTGELRSSDQSLTWENIDIMLEPWCVDYPALLGHYIDLGEGSLDTLDPSEVPTSGYPTEEVSGEIKAGHVYVNLNSDGSLTAFELVSHEKTGDCSHRITIRYANIGGG</sequence>
<dbReference type="PaxDb" id="523849-OCC_08889"/>
<evidence type="ECO:0000313" key="2">
    <source>
        <dbReference type="Proteomes" id="UP000015502"/>
    </source>
</evidence>
<accession>H3ZKA2</accession>
<organism evidence="1 2">
    <name type="scientific">Thermococcus litoralis (strain ATCC 51850 / DSM 5473 / JCM 8560 / NS-C)</name>
    <dbReference type="NCBI Taxonomy" id="523849"/>
    <lineage>
        <taxon>Archaea</taxon>
        <taxon>Methanobacteriati</taxon>
        <taxon>Methanobacteriota</taxon>
        <taxon>Thermococci</taxon>
        <taxon>Thermococcales</taxon>
        <taxon>Thermococcaceae</taxon>
        <taxon>Thermococcus</taxon>
    </lineage>
</organism>
<keyword evidence="2" id="KW-1185">Reference proteome</keyword>
<name>H3ZKA2_THELN</name>
<evidence type="ECO:0000313" key="1">
    <source>
        <dbReference type="EMBL" id="EHR79655.1"/>
    </source>
</evidence>
<dbReference type="HOGENOM" id="CLU_057270_0_0_2"/>
<protein>
    <submittedName>
        <fullName evidence="1">Uncharacterized protein</fullName>
    </submittedName>
</protein>